<dbReference type="SUPFAM" id="SSF53383">
    <property type="entry name" value="PLP-dependent transferases"/>
    <property type="match status" value="1"/>
</dbReference>
<dbReference type="GO" id="GO:0006520">
    <property type="term" value="P:amino acid metabolic process"/>
    <property type="evidence" value="ECO:0007669"/>
    <property type="project" value="InterPro"/>
</dbReference>
<comment type="similarity">
    <text evidence="2 6">Belongs to the class-I pyridoxal-phosphate-dependent aminotransferase family.</text>
</comment>
<evidence type="ECO:0000259" key="7">
    <source>
        <dbReference type="Pfam" id="PF00155"/>
    </source>
</evidence>
<dbReference type="InterPro" id="IPR015421">
    <property type="entry name" value="PyrdxlP-dep_Trfase_major"/>
</dbReference>
<dbReference type="Proteomes" id="UP000265419">
    <property type="component" value="Unassembled WGS sequence"/>
</dbReference>
<dbReference type="InterPro" id="IPR050596">
    <property type="entry name" value="AspAT/PAT-like"/>
</dbReference>
<dbReference type="EMBL" id="QQXK01000027">
    <property type="protein sequence ID" value="RII41432.1"/>
    <property type="molecule type" value="Genomic_DNA"/>
</dbReference>
<keyword evidence="3 6" id="KW-0032">Aminotransferase</keyword>
<dbReference type="Pfam" id="PF00155">
    <property type="entry name" value="Aminotran_1_2"/>
    <property type="match status" value="1"/>
</dbReference>
<comment type="caution">
    <text evidence="8">The sequence shown here is derived from an EMBL/GenBank/DDBJ whole genome shotgun (WGS) entry which is preliminary data.</text>
</comment>
<accession>A0A399JBM0</accession>
<dbReference type="CDD" id="cd00609">
    <property type="entry name" value="AAT_like"/>
    <property type="match status" value="1"/>
</dbReference>
<name>A0A399JBM0_9MICC</name>
<keyword evidence="9" id="KW-1185">Reference proteome</keyword>
<reference evidence="8 9" key="1">
    <citation type="submission" date="2018-07" db="EMBL/GenBank/DDBJ databases">
        <title>Arthrobacter sp. nov., isolated from raw cow's milk with high bacterial count.</title>
        <authorList>
            <person name="Hahne J."/>
            <person name="Isele D."/>
            <person name="Lipski A."/>
        </authorList>
    </citation>
    <scope>NUCLEOTIDE SEQUENCE [LARGE SCALE GENOMIC DNA]</scope>
    <source>
        <strain evidence="8 9">JZ R-35</strain>
    </source>
</reference>
<dbReference type="InterPro" id="IPR015424">
    <property type="entry name" value="PyrdxlP-dep_Trfase"/>
</dbReference>
<dbReference type="PROSITE" id="PS00105">
    <property type="entry name" value="AA_TRANSFER_CLASS_1"/>
    <property type="match status" value="1"/>
</dbReference>
<evidence type="ECO:0000256" key="4">
    <source>
        <dbReference type="ARBA" id="ARBA00022679"/>
    </source>
</evidence>
<dbReference type="GO" id="GO:0008483">
    <property type="term" value="F:transaminase activity"/>
    <property type="evidence" value="ECO:0007669"/>
    <property type="project" value="UniProtKB-KW"/>
</dbReference>
<dbReference type="PANTHER" id="PTHR46383:SF2">
    <property type="entry name" value="AMINOTRANSFERASE"/>
    <property type="match status" value="1"/>
</dbReference>
<dbReference type="AlphaFoldDB" id="A0A399JBM0"/>
<evidence type="ECO:0000313" key="9">
    <source>
        <dbReference type="Proteomes" id="UP000265419"/>
    </source>
</evidence>
<evidence type="ECO:0000256" key="3">
    <source>
        <dbReference type="ARBA" id="ARBA00022576"/>
    </source>
</evidence>
<feature type="domain" description="Aminotransferase class I/classII large" evidence="7">
    <location>
        <begin position="33"/>
        <end position="393"/>
    </location>
</feature>
<sequence>MGTMQLSRRGSVPPFQVMSILRRVGELRAEGRDVISLCAGEPSGGAAPAVNAAAAAVHAGGESLNYTPAAGLPELRAAIAGHYARWYSTAVDPREVVVTTGASGAFMLAFLAAFEAGDAVAIARPGYPAYRNILTALGLRVVEIPCGPETRYQPTPELLDAAKKEHGRLAGLILASPANPTGTMATRPELEALSAWCAANDARLISDEIYHGITYPEPGAADPLGVSAREFGTDAVVISSFSKFWGMPGWRVGWLLAPSELAEGIEALAGNVALCPPAAAQRAAVHAFDEEAYAFGAAQLEEFARTRAALLERLPELGWGEAAPADGAFYLYAQLGPALGAFPDASAWCSALLEEEGVALTPGSDFDGVHGGGAVRLSFAAGPEAVRRAVERILVFQERHAR</sequence>
<comment type="cofactor">
    <cofactor evidence="1 6">
        <name>pyridoxal 5'-phosphate</name>
        <dbReference type="ChEBI" id="CHEBI:597326"/>
    </cofactor>
</comment>
<evidence type="ECO:0000313" key="8">
    <source>
        <dbReference type="EMBL" id="RII41432.1"/>
    </source>
</evidence>
<evidence type="ECO:0000256" key="1">
    <source>
        <dbReference type="ARBA" id="ARBA00001933"/>
    </source>
</evidence>
<organism evidence="8 9">
    <name type="scientific">Galactobacter valiniphilus</name>
    <dbReference type="NCBI Taxonomy" id="2676122"/>
    <lineage>
        <taxon>Bacteria</taxon>
        <taxon>Bacillati</taxon>
        <taxon>Actinomycetota</taxon>
        <taxon>Actinomycetes</taxon>
        <taxon>Micrococcales</taxon>
        <taxon>Micrococcaceae</taxon>
        <taxon>Galactobacter</taxon>
    </lineage>
</organism>
<proteinExistence type="inferred from homology"/>
<dbReference type="InterPro" id="IPR004838">
    <property type="entry name" value="NHTrfase_class1_PyrdxlP-BS"/>
</dbReference>
<dbReference type="Gene3D" id="3.40.640.10">
    <property type="entry name" value="Type I PLP-dependent aspartate aminotransferase-like (Major domain)"/>
    <property type="match status" value="1"/>
</dbReference>
<dbReference type="GO" id="GO:0030170">
    <property type="term" value="F:pyridoxal phosphate binding"/>
    <property type="evidence" value="ECO:0007669"/>
    <property type="project" value="InterPro"/>
</dbReference>
<dbReference type="InterPro" id="IPR004839">
    <property type="entry name" value="Aminotransferase_I/II_large"/>
</dbReference>
<evidence type="ECO:0000256" key="2">
    <source>
        <dbReference type="ARBA" id="ARBA00007441"/>
    </source>
</evidence>
<evidence type="ECO:0000256" key="5">
    <source>
        <dbReference type="ARBA" id="ARBA00022898"/>
    </source>
</evidence>
<gene>
    <name evidence="8" type="ORF">DWB68_12475</name>
</gene>
<evidence type="ECO:0000256" key="6">
    <source>
        <dbReference type="RuleBase" id="RU000481"/>
    </source>
</evidence>
<keyword evidence="5" id="KW-0663">Pyridoxal phosphate</keyword>
<keyword evidence="4 6" id="KW-0808">Transferase</keyword>
<dbReference type="PRINTS" id="PR00753">
    <property type="entry name" value="ACCSYNTHASE"/>
</dbReference>
<dbReference type="EC" id="2.6.1.-" evidence="6"/>
<protein>
    <recommendedName>
        <fullName evidence="6">Aminotransferase</fullName>
        <ecNumber evidence="6">2.6.1.-</ecNumber>
    </recommendedName>
</protein>
<dbReference type="PANTHER" id="PTHR46383">
    <property type="entry name" value="ASPARTATE AMINOTRANSFERASE"/>
    <property type="match status" value="1"/>
</dbReference>